<dbReference type="GO" id="GO:0015035">
    <property type="term" value="F:protein-disulfide reductase activity"/>
    <property type="evidence" value="ECO:0007669"/>
    <property type="project" value="TreeGrafter"/>
</dbReference>
<organism evidence="13 14">
    <name type="scientific">Apostasia shenzhenica</name>
    <dbReference type="NCBI Taxonomy" id="1088818"/>
    <lineage>
        <taxon>Eukaryota</taxon>
        <taxon>Viridiplantae</taxon>
        <taxon>Streptophyta</taxon>
        <taxon>Embryophyta</taxon>
        <taxon>Tracheophyta</taxon>
        <taxon>Spermatophyta</taxon>
        <taxon>Magnoliopsida</taxon>
        <taxon>Liliopsida</taxon>
        <taxon>Asparagales</taxon>
        <taxon>Orchidaceae</taxon>
        <taxon>Apostasioideae</taxon>
        <taxon>Apostasia</taxon>
    </lineage>
</organism>
<dbReference type="GO" id="GO:0034976">
    <property type="term" value="P:response to endoplasmic reticulum stress"/>
    <property type="evidence" value="ECO:0007669"/>
    <property type="project" value="TreeGrafter"/>
</dbReference>
<dbReference type="CDD" id="cd02983">
    <property type="entry name" value="P5_C"/>
    <property type="match status" value="1"/>
</dbReference>
<evidence type="ECO:0000256" key="11">
    <source>
        <dbReference type="RuleBase" id="RU004208"/>
    </source>
</evidence>
<reference evidence="13 14" key="1">
    <citation type="journal article" date="2017" name="Nature">
        <title>The Apostasia genome and the evolution of orchids.</title>
        <authorList>
            <person name="Zhang G.Q."/>
            <person name="Liu K.W."/>
            <person name="Li Z."/>
            <person name="Lohaus R."/>
            <person name="Hsiao Y.Y."/>
            <person name="Niu S.C."/>
            <person name="Wang J.Y."/>
            <person name="Lin Y.C."/>
            <person name="Xu Q."/>
            <person name="Chen L.J."/>
            <person name="Yoshida K."/>
            <person name="Fujiwara S."/>
            <person name="Wang Z.W."/>
            <person name="Zhang Y.Q."/>
            <person name="Mitsuda N."/>
            <person name="Wang M."/>
            <person name="Liu G.H."/>
            <person name="Pecoraro L."/>
            <person name="Huang H.X."/>
            <person name="Xiao X.J."/>
            <person name="Lin M."/>
            <person name="Wu X.Y."/>
            <person name="Wu W.L."/>
            <person name="Chen Y.Y."/>
            <person name="Chang S.B."/>
            <person name="Sakamoto S."/>
            <person name="Ohme-Takagi M."/>
            <person name="Yagi M."/>
            <person name="Zeng S.J."/>
            <person name="Shen C.Y."/>
            <person name="Yeh C.M."/>
            <person name="Luo Y.B."/>
            <person name="Tsai W.C."/>
            <person name="Van de Peer Y."/>
            <person name="Liu Z.J."/>
        </authorList>
    </citation>
    <scope>NUCLEOTIDE SEQUENCE [LARGE SCALE GENOMIC DNA]</scope>
    <source>
        <strain evidence="14">cv. Shenzhen</strain>
        <tissue evidence="13">Stem</tissue>
    </source>
</reference>
<dbReference type="SUPFAM" id="SSF52833">
    <property type="entry name" value="Thioredoxin-like"/>
    <property type="match status" value="3"/>
</dbReference>
<dbReference type="STRING" id="1088818.A0A2I0AAS7"/>
<evidence type="ECO:0000256" key="10">
    <source>
        <dbReference type="ARBA" id="ARBA00023284"/>
    </source>
</evidence>
<feature type="domain" description="Thioredoxin" evidence="12">
    <location>
        <begin position="64"/>
        <end position="194"/>
    </location>
</feature>
<dbReference type="OrthoDB" id="10264505at2759"/>
<protein>
    <recommendedName>
        <fullName evidence="4">protein disulfide-isomerase</fullName>
        <ecNumber evidence="4">5.3.4.1</ecNumber>
    </recommendedName>
</protein>
<dbReference type="EC" id="5.3.4.1" evidence="4"/>
<dbReference type="AlphaFoldDB" id="A0A2I0AAS7"/>
<comment type="catalytic activity">
    <reaction evidence="1">
        <text>Catalyzes the rearrangement of -S-S- bonds in proteins.</text>
        <dbReference type="EC" id="5.3.4.1"/>
    </reaction>
</comment>
<dbReference type="FunFam" id="3.40.30.10:FF:000050">
    <property type="entry name" value="protein disulfide-isomerase A6 isoform X1"/>
    <property type="match status" value="1"/>
</dbReference>
<dbReference type="GO" id="GO:0003756">
    <property type="term" value="F:protein disulfide isomerase activity"/>
    <property type="evidence" value="ECO:0007669"/>
    <property type="project" value="UniProtKB-EC"/>
</dbReference>
<evidence type="ECO:0000256" key="2">
    <source>
        <dbReference type="ARBA" id="ARBA00004319"/>
    </source>
</evidence>
<gene>
    <name evidence="13" type="primary">PDIL2-3</name>
    <name evidence="13" type="ORF">AXF42_Ash001634</name>
</gene>
<dbReference type="InterPro" id="IPR036249">
    <property type="entry name" value="Thioredoxin-like_sf"/>
</dbReference>
<evidence type="ECO:0000313" key="14">
    <source>
        <dbReference type="Proteomes" id="UP000236161"/>
    </source>
</evidence>
<evidence type="ECO:0000256" key="9">
    <source>
        <dbReference type="ARBA" id="ARBA00023235"/>
    </source>
</evidence>
<evidence type="ECO:0000256" key="3">
    <source>
        <dbReference type="ARBA" id="ARBA00006347"/>
    </source>
</evidence>
<proteinExistence type="inferred from homology"/>
<sequence>MTWKFPIGWHTRQPLCPPLHVHLTERSSGSFSSTFSITEPRNVEEEALELGQKMRAPLTVLILFLASFGSPAAALYSAGSPVVQLNPSNFKSKVLNANGVVLVEFFAPWCGHCQALTPTWEKAATVLKGVATIAALDADAHKTLAQEYGIGGFPTIKLFSPGKPPVDYQGAREVKPIAEFTLQQACNLIKALLKERLNGKSTAGSGEKSEPSASIELTSQNFDDEVIKSKDLWIVEFFAPWCGHCKKLAPEWKKAANNLKGKVKLGHVNCDAEKSLMSRFNVQGFPTILVFGADKDSPFAYDGARAASAIESFALEQLETNVAPPEVVELSGPDVMEEKCATAAICFVAFLPDILDSKAEGRNKYLEQLLSVAEKFKRSPYSYVWAAAGMQPDLEQQVGVGGYGYPALVALNVKKRAYAPLRSAFHLSQIVEFVKEASQGGKGNLPLEKVPTIVKTEPWDGKDGEVIEEDEFSLEELMADEIDVSKDEL</sequence>
<dbReference type="InterPro" id="IPR013766">
    <property type="entry name" value="Thioredoxin_domain"/>
</dbReference>
<dbReference type="Pfam" id="PF24541">
    <property type="entry name" value="Thioredox_PDIA6_C"/>
    <property type="match status" value="1"/>
</dbReference>
<dbReference type="PRINTS" id="PR00421">
    <property type="entry name" value="THIOREDOXIN"/>
</dbReference>
<dbReference type="InterPro" id="IPR057305">
    <property type="entry name" value="Thioredox_PDIA6_C"/>
</dbReference>
<dbReference type="PANTHER" id="PTHR45815:SF3">
    <property type="entry name" value="PROTEIN DISULFIDE-ISOMERASE A6"/>
    <property type="match status" value="1"/>
</dbReference>
<evidence type="ECO:0000256" key="7">
    <source>
        <dbReference type="ARBA" id="ARBA00022824"/>
    </source>
</evidence>
<evidence type="ECO:0000256" key="5">
    <source>
        <dbReference type="ARBA" id="ARBA00022729"/>
    </source>
</evidence>
<dbReference type="PROSITE" id="PS00194">
    <property type="entry name" value="THIOREDOXIN_1"/>
    <property type="match status" value="2"/>
</dbReference>
<dbReference type="Pfam" id="PF00085">
    <property type="entry name" value="Thioredoxin"/>
    <property type="match status" value="2"/>
</dbReference>
<dbReference type="Proteomes" id="UP000236161">
    <property type="component" value="Unassembled WGS sequence"/>
</dbReference>
<comment type="similarity">
    <text evidence="3 11">Belongs to the protein disulfide isomerase family.</text>
</comment>
<evidence type="ECO:0000256" key="6">
    <source>
        <dbReference type="ARBA" id="ARBA00022737"/>
    </source>
</evidence>
<dbReference type="GO" id="GO:0005788">
    <property type="term" value="C:endoplasmic reticulum lumen"/>
    <property type="evidence" value="ECO:0007669"/>
    <property type="project" value="UniProtKB-SubCell"/>
</dbReference>
<dbReference type="InterPro" id="IPR005788">
    <property type="entry name" value="PDI_thioredoxin-like_dom"/>
</dbReference>
<evidence type="ECO:0000256" key="4">
    <source>
        <dbReference type="ARBA" id="ARBA00012723"/>
    </source>
</evidence>
<keyword evidence="9 13" id="KW-0413">Isomerase</keyword>
<keyword evidence="14" id="KW-1185">Reference proteome</keyword>
<comment type="subcellular location">
    <subcellularLocation>
        <location evidence="2">Endoplasmic reticulum lumen</location>
    </subcellularLocation>
</comment>
<dbReference type="InterPro" id="IPR017937">
    <property type="entry name" value="Thioredoxin_CS"/>
</dbReference>
<evidence type="ECO:0000256" key="8">
    <source>
        <dbReference type="ARBA" id="ARBA00023157"/>
    </source>
</evidence>
<evidence type="ECO:0000259" key="12">
    <source>
        <dbReference type="PROSITE" id="PS51352"/>
    </source>
</evidence>
<dbReference type="EMBL" id="KZ452001">
    <property type="protein sequence ID" value="PKA52653.1"/>
    <property type="molecule type" value="Genomic_DNA"/>
</dbReference>
<keyword evidence="6" id="KW-0677">Repeat</keyword>
<keyword evidence="5" id="KW-0732">Signal</keyword>
<feature type="domain" description="Thioredoxin" evidence="12">
    <location>
        <begin position="206"/>
        <end position="320"/>
    </location>
</feature>
<dbReference type="PANTHER" id="PTHR45815">
    <property type="entry name" value="PROTEIN DISULFIDE-ISOMERASE A6"/>
    <property type="match status" value="1"/>
</dbReference>
<evidence type="ECO:0000256" key="1">
    <source>
        <dbReference type="ARBA" id="ARBA00001182"/>
    </source>
</evidence>
<dbReference type="NCBIfam" id="TIGR01126">
    <property type="entry name" value="pdi_dom"/>
    <property type="match status" value="2"/>
</dbReference>
<keyword evidence="8" id="KW-1015">Disulfide bond</keyword>
<dbReference type="CDD" id="cd03001">
    <property type="entry name" value="PDI_a_P5"/>
    <property type="match status" value="2"/>
</dbReference>
<accession>A0A2I0AAS7</accession>
<dbReference type="PROSITE" id="PS51352">
    <property type="entry name" value="THIOREDOXIN_2"/>
    <property type="match status" value="2"/>
</dbReference>
<keyword evidence="10" id="KW-0676">Redox-active center</keyword>
<keyword evidence="7" id="KW-0256">Endoplasmic reticulum</keyword>
<dbReference type="Gene3D" id="3.40.30.10">
    <property type="entry name" value="Glutaredoxin"/>
    <property type="match status" value="3"/>
</dbReference>
<name>A0A2I0AAS7_9ASPA</name>
<evidence type="ECO:0000313" key="13">
    <source>
        <dbReference type="EMBL" id="PKA52653.1"/>
    </source>
</evidence>